<dbReference type="AlphaFoldDB" id="A0A1H8BEL0"/>
<accession>A0A1H8BEL0</accession>
<evidence type="ECO:0000313" key="2">
    <source>
        <dbReference type="Proteomes" id="UP000199372"/>
    </source>
</evidence>
<organism evidence="1 2">
    <name type="scientific">Palleronia pelagia</name>
    <dbReference type="NCBI Taxonomy" id="387096"/>
    <lineage>
        <taxon>Bacteria</taxon>
        <taxon>Pseudomonadati</taxon>
        <taxon>Pseudomonadota</taxon>
        <taxon>Alphaproteobacteria</taxon>
        <taxon>Rhodobacterales</taxon>
        <taxon>Roseobacteraceae</taxon>
        <taxon>Palleronia</taxon>
    </lineage>
</organism>
<evidence type="ECO:0000313" key="1">
    <source>
        <dbReference type="EMBL" id="SEM81242.1"/>
    </source>
</evidence>
<proteinExistence type="predicted"/>
<dbReference type="OrthoDB" id="7874477at2"/>
<protein>
    <submittedName>
        <fullName evidence="1">Uncharacterized protein</fullName>
    </submittedName>
</protein>
<sequence>MHLSTAKISIVQDIETRRLEAYHEQAFLWSKVPTDPGCADEVAEFYTVTLVRFIEVLETSSAHQRLDLIARSQQSAAQHRKASGAGFLGVVTSL</sequence>
<keyword evidence="2" id="KW-1185">Reference proteome</keyword>
<dbReference type="RefSeq" id="WP_091844037.1">
    <property type="nucleotide sequence ID" value="NZ_FOCM01000001.1"/>
</dbReference>
<dbReference type="EMBL" id="FOCM01000001">
    <property type="protein sequence ID" value="SEM81242.1"/>
    <property type="molecule type" value="Genomic_DNA"/>
</dbReference>
<gene>
    <name evidence="1" type="ORF">SAMN04488011_101564</name>
</gene>
<name>A0A1H8BEL0_9RHOB</name>
<dbReference type="Proteomes" id="UP000199372">
    <property type="component" value="Unassembled WGS sequence"/>
</dbReference>
<reference evidence="2" key="1">
    <citation type="submission" date="2016-10" db="EMBL/GenBank/DDBJ databases">
        <authorList>
            <person name="Varghese N."/>
            <person name="Submissions S."/>
        </authorList>
    </citation>
    <scope>NUCLEOTIDE SEQUENCE [LARGE SCALE GENOMIC DNA]</scope>
    <source>
        <strain evidence="2">DSM 26893</strain>
    </source>
</reference>